<dbReference type="InterPro" id="IPR002575">
    <property type="entry name" value="Aminoglycoside_PTrfase"/>
</dbReference>
<dbReference type="Proteomes" id="UP001597192">
    <property type="component" value="Unassembled WGS sequence"/>
</dbReference>
<evidence type="ECO:0000259" key="1">
    <source>
        <dbReference type="Pfam" id="PF01636"/>
    </source>
</evidence>
<dbReference type="InterPro" id="IPR011009">
    <property type="entry name" value="Kinase-like_dom_sf"/>
</dbReference>
<dbReference type="Gene3D" id="3.90.1200.10">
    <property type="match status" value="1"/>
</dbReference>
<comment type="caution">
    <text evidence="2">The sequence shown here is derived from an EMBL/GenBank/DDBJ whole genome shotgun (WGS) entry which is preliminary data.</text>
</comment>
<dbReference type="Gene3D" id="3.30.200.150">
    <property type="match status" value="1"/>
</dbReference>
<accession>A0ABW4CMQ3</accession>
<evidence type="ECO:0000313" key="2">
    <source>
        <dbReference type="EMBL" id="MFD1431563.1"/>
    </source>
</evidence>
<sequence length="313" mass="34683">MTSRLAEDLTTAQLQKIAHHLRPALNISAVRPLAGGLFNAVYLLTTTDGPLVLRVGPVHRELLLPYERHLMQAETVVDNLLGPRQILATDFSKTLVDRDLMLQRYQPGQPLSALMAKGPLPDALQNQLGQAVARIHHVTASNQQFGRVALMTANPDDGFARWGAFLTHEITDTAARLVTCGLLTGGQSAMIGDLFRREEAALNEVTEPHLVHADLWSVNVLVSEDSKRIVSVIDFDRAIWGDPEFDFSPTWAFGADPAFARGYGNLPHHPRRRALYQVVTCALDAYVWQVEYEDEAQAQVNREKLLKLLGTLA</sequence>
<gene>
    <name evidence="2" type="ORF">ACFQ47_02530</name>
</gene>
<dbReference type="InterPro" id="IPR051678">
    <property type="entry name" value="AGP_Transferase"/>
</dbReference>
<proteinExistence type="predicted"/>
<dbReference type="SUPFAM" id="SSF56112">
    <property type="entry name" value="Protein kinase-like (PK-like)"/>
    <property type="match status" value="1"/>
</dbReference>
<dbReference type="Pfam" id="PF01636">
    <property type="entry name" value="APH"/>
    <property type="match status" value="1"/>
</dbReference>
<dbReference type="PANTHER" id="PTHR21310">
    <property type="entry name" value="AMINOGLYCOSIDE PHOSPHOTRANSFERASE-RELATED-RELATED"/>
    <property type="match status" value="1"/>
</dbReference>
<name>A0ABW4CMQ3_9LACO</name>
<evidence type="ECO:0000313" key="3">
    <source>
        <dbReference type="Proteomes" id="UP001597192"/>
    </source>
</evidence>
<reference evidence="3" key="1">
    <citation type="journal article" date="2019" name="Int. J. Syst. Evol. Microbiol.">
        <title>The Global Catalogue of Microorganisms (GCM) 10K type strain sequencing project: providing services to taxonomists for standard genome sequencing and annotation.</title>
        <authorList>
            <consortium name="The Broad Institute Genomics Platform"/>
            <consortium name="The Broad Institute Genome Sequencing Center for Infectious Disease"/>
            <person name="Wu L."/>
            <person name="Ma J."/>
        </authorList>
    </citation>
    <scope>NUCLEOTIDE SEQUENCE [LARGE SCALE GENOMIC DNA]</scope>
    <source>
        <strain evidence="3">CCM 8947</strain>
    </source>
</reference>
<dbReference type="PANTHER" id="PTHR21310:SF15">
    <property type="entry name" value="AMINOGLYCOSIDE PHOSPHOTRANSFERASE DOMAIN-CONTAINING PROTEIN"/>
    <property type="match status" value="1"/>
</dbReference>
<protein>
    <submittedName>
        <fullName evidence="2">Phosphotransferase family protein</fullName>
    </submittedName>
</protein>
<keyword evidence="3" id="KW-1185">Reference proteome</keyword>
<dbReference type="EMBL" id="JBHTOG010000011">
    <property type="protein sequence ID" value="MFD1431563.1"/>
    <property type="molecule type" value="Genomic_DNA"/>
</dbReference>
<feature type="domain" description="Aminoglycoside phosphotransferase" evidence="1">
    <location>
        <begin position="30"/>
        <end position="272"/>
    </location>
</feature>
<organism evidence="2 3">
    <name type="scientific">Lacticaseibacillus yichunensis</name>
    <dbReference type="NCBI Taxonomy" id="2486015"/>
    <lineage>
        <taxon>Bacteria</taxon>
        <taxon>Bacillati</taxon>
        <taxon>Bacillota</taxon>
        <taxon>Bacilli</taxon>
        <taxon>Lactobacillales</taxon>
        <taxon>Lactobacillaceae</taxon>
        <taxon>Lacticaseibacillus</taxon>
    </lineage>
</organism>
<dbReference type="RefSeq" id="WP_125696903.1">
    <property type="nucleotide sequence ID" value="NZ_JBHTOG010000011.1"/>
</dbReference>